<accession>A0ABW9VUK6</accession>
<name>A0ABW9VUK6_9BURK</name>
<gene>
    <name evidence="2" type="ORF">GTP69_02680</name>
</gene>
<dbReference type="InterPro" id="IPR002686">
    <property type="entry name" value="Transposase_17"/>
</dbReference>
<dbReference type="SUPFAM" id="SSF143422">
    <property type="entry name" value="Transposase IS200-like"/>
    <property type="match status" value="1"/>
</dbReference>
<dbReference type="Gene3D" id="3.30.70.1290">
    <property type="entry name" value="Transposase IS200-like"/>
    <property type="match status" value="1"/>
</dbReference>
<protein>
    <submittedName>
        <fullName evidence="2">Addiction module toxin RelE</fullName>
    </submittedName>
</protein>
<dbReference type="SMART" id="SM01321">
    <property type="entry name" value="Y1_Tnp"/>
    <property type="match status" value="1"/>
</dbReference>
<dbReference type="EMBL" id="WWCT01000001">
    <property type="protein sequence ID" value="MYN25306.1"/>
    <property type="molecule type" value="Genomic_DNA"/>
</dbReference>
<dbReference type="InterPro" id="IPR036515">
    <property type="entry name" value="Transposase_17_sf"/>
</dbReference>
<proteinExistence type="predicted"/>
<evidence type="ECO:0000259" key="1">
    <source>
        <dbReference type="SMART" id="SM01321"/>
    </source>
</evidence>
<dbReference type="Proteomes" id="UP000642144">
    <property type="component" value="Unassembled WGS sequence"/>
</dbReference>
<dbReference type="PANTHER" id="PTHR34322">
    <property type="entry name" value="TRANSPOSASE, Y1_TNP DOMAIN-CONTAINING"/>
    <property type="match status" value="1"/>
</dbReference>
<comment type="caution">
    <text evidence="2">The sequence shown here is derived from an EMBL/GenBank/DDBJ whole genome shotgun (WGS) entry which is preliminary data.</text>
</comment>
<evidence type="ECO:0000313" key="2">
    <source>
        <dbReference type="EMBL" id="MYN25306.1"/>
    </source>
</evidence>
<dbReference type="Pfam" id="PF01797">
    <property type="entry name" value="Y1_Tnp"/>
    <property type="match status" value="1"/>
</dbReference>
<sequence length="278" mass="31501">MTRPLRLEFAGALYHVTSRGDRQAPIYLDDTDRSVWLQTLGEVCQHFDFTLHSFCQMSNHYHLLLETNARGLSAGMRQLNGVYSQYFNRRHSVVGHLFQGRYKAILVQKESYLLELARYIVLNPVRAGMVQQPEAWPWSSYSLTVGKAPPQAWLNTQWLLTRFSSDQADAITAYRAFVDAGIGAPSPLTHTRHQLVLGDETFAASLRTPSANPQAGISRTQRLAQCPELSDYEKNFPDRNEAMARAYATGNFSVTAIARYFKVSQKTTARAIKRWRGP</sequence>
<organism evidence="2 3">
    <name type="scientific">Duganella levis</name>
    <dbReference type="NCBI Taxonomy" id="2692169"/>
    <lineage>
        <taxon>Bacteria</taxon>
        <taxon>Pseudomonadati</taxon>
        <taxon>Pseudomonadota</taxon>
        <taxon>Betaproteobacteria</taxon>
        <taxon>Burkholderiales</taxon>
        <taxon>Oxalobacteraceae</taxon>
        <taxon>Telluria group</taxon>
        <taxon>Duganella</taxon>
    </lineage>
</organism>
<reference evidence="2 3" key="1">
    <citation type="submission" date="2019-12" db="EMBL/GenBank/DDBJ databases">
        <title>Novel species isolated from a subtropical stream in China.</title>
        <authorList>
            <person name="Lu H."/>
        </authorList>
    </citation>
    <scope>NUCLEOTIDE SEQUENCE [LARGE SCALE GENOMIC DNA]</scope>
    <source>
        <strain evidence="2 3">CY42W</strain>
    </source>
</reference>
<feature type="domain" description="Transposase IS200-like" evidence="1">
    <location>
        <begin position="9"/>
        <end position="123"/>
    </location>
</feature>
<keyword evidence="3" id="KW-1185">Reference proteome</keyword>
<dbReference type="PANTHER" id="PTHR34322:SF2">
    <property type="entry name" value="TRANSPOSASE IS200-LIKE DOMAIN-CONTAINING PROTEIN"/>
    <property type="match status" value="1"/>
</dbReference>
<evidence type="ECO:0000313" key="3">
    <source>
        <dbReference type="Proteomes" id="UP000642144"/>
    </source>
</evidence>